<dbReference type="OrthoDB" id="4670414at2759"/>
<dbReference type="Proteomes" id="UP000824998">
    <property type="component" value="Unassembled WGS sequence"/>
</dbReference>
<dbReference type="EMBL" id="MU251529">
    <property type="protein sequence ID" value="KAG9232813.1"/>
    <property type="molecule type" value="Genomic_DNA"/>
</dbReference>
<protein>
    <submittedName>
        <fullName evidence="1">Uncharacterized protein</fullName>
    </submittedName>
</protein>
<name>A0A9P8C3Q1_9HELO</name>
<comment type="caution">
    <text evidence="1">The sequence shown here is derived from an EMBL/GenBank/DDBJ whole genome shotgun (WGS) entry which is preliminary data.</text>
</comment>
<reference evidence="1" key="1">
    <citation type="journal article" date="2021" name="IMA Fungus">
        <title>Genomic characterization of three marine fungi, including Emericellopsis atlantica sp. nov. with signatures of a generalist lifestyle and marine biomass degradation.</title>
        <authorList>
            <person name="Hagestad O.C."/>
            <person name="Hou L."/>
            <person name="Andersen J.H."/>
            <person name="Hansen E.H."/>
            <person name="Altermark B."/>
            <person name="Li C."/>
            <person name="Kuhnert E."/>
            <person name="Cox R.J."/>
            <person name="Crous P.W."/>
            <person name="Spatafora J.W."/>
            <person name="Lail K."/>
            <person name="Amirebrahimi M."/>
            <person name="Lipzen A."/>
            <person name="Pangilinan J."/>
            <person name="Andreopoulos W."/>
            <person name="Hayes R.D."/>
            <person name="Ng V."/>
            <person name="Grigoriev I.V."/>
            <person name="Jackson S.A."/>
            <person name="Sutton T.D.S."/>
            <person name="Dobson A.D.W."/>
            <person name="Rama T."/>
        </authorList>
    </citation>
    <scope>NUCLEOTIDE SEQUENCE</scope>
    <source>
        <strain evidence="1">TRa018bII</strain>
    </source>
</reference>
<evidence type="ECO:0000313" key="1">
    <source>
        <dbReference type="EMBL" id="KAG9232813.1"/>
    </source>
</evidence>
<dbReference type="AlphaFoldDB" id="A0A9P8C3Q1"/>
<accession>A0A9P8C3Q1</accession>
<evidence type="ECO:0000313" key="2">
    <source>
        <dbReference type="Proteomes" id="UP000824998"/>
    </source>
</evidence>
<proteinExistence type="predicted"/>
<sequence>MAPKKSTYVTYNEGIDSRHLHLGNLVHDYQHPRALEPYIEKAYTDITEPAPSWATSAQIENCALTLGKDSENEERYRVVAAEKTTKLDIKEPKEFFNEVTLASDEAKRWIRARISAAESLEDQGHAEPEIWMLTGLILMTHATWTSLSSSEHSFTPGTPAPFDPNGVSAMRRLSVSDGVKPTFGFRATEEAKNVDGSTVHETGKYPGTKGWAARWQKVDVLTLPVGKWNSGIRNQFMLKSNADKIAVLEMGETVAQNSNLISGSSEEPEDEYWDAFLESAERFY</sequence>
<keyword evidence="2" id="KW-1185">Reference proteome</keyword>
<organism evidence="1 2">
    <name type="scientific">Amylocarpus encephaloides</name>
    <dbReference type="NCBI Taxonomy" id="45428"/>
    <lineage>
        <taxon>Eukaryota</taxon>
        <taxon>Fungi</taxon>
        <taxon>Dikarya</taxon>
        <taxon>Ascomycota</taxon>
        <taxon>Pezizomycotina</taxon>
        <taxon>Leotiomycetes</taxon>
        <taxon>Helotiales</taxon>
        <taxon>Helotiales incertae sedis</taxon>
        <taxon>Amylocarpus</taxon>
    </lineage>
</organism>
<gene>
    <name evidence="1" type="ORF">BJ875DRAFT_465813</name>
</gene>